<feature type="compositionally biased region" description="Polar residues" evidence="11">
    <location>
        <begin position="19"/>
        <end position="36"/>
    </location>
</feature>
<dbReference type="Pfam" id="PF03188">
    <property type="entry name" value="Cytochrom_B561"/>
    <property type="match status" value="1"/>
</dbReference>
<evidence type="ECO:0000256" key="7">
    <source>
        <dbReference type="ARBA" id="ARBA00022982"/>
    </source>
</evidence>
<evidence type="ECO:0000256" key="10">
    <source>
        <dbReference type="ARBA" id="ARBA00023136"/>
    </source>
</evidence>
<keyword evidence="4" id="KW-0349">Heme</keyword>
<feature type="transmembrane region" description="Helical" evidence="12">
    <location>
        <begin position="195"/>
        <end position="212"/>
    </location>
</feature>
<feature type="domain" description="Cytochrome b561" evidence="13">
    <location>
        <begin position="46"/>
        <end position="247"/>
    </location>
</feature>
<evidence type="ECO:0000256" key="11">
    <source>
        <dbReference type="SAM" id="MobiDB-lite"/>
    </source>
</evidence>
<name>A0A9N9E4K5_9GLOM</name>
<reference evidence="14" key="1">
    <citation type="submission" date="2021-06" db="EMBL/GenBank/DDBJ databases">
        <authorList>
            <person name="Kallberg Y."/>
            <person name="Tangrot J."/>
            <person name="Rosling A."/>
        </authorList>
    </citation>
    <scope>NUCLEOTIDE SEQUENCE</scope>
    <source>
        <strain evidence="14">UK204</strain>
    </source>
</reference>
<keyword evidence="9" id="KW-0408">Iron</keyword>
<keyword evidence="8 12" id="KW-1133">Transmembrane helix</keyword>
<dbReference type="PANTHER" id="PTHR15422:SF45">
    <property type="entry name" value="CYTOCHROME B561 DOMAIN-CONTAINING PROTEIN"/>
    <property type="match status" value="1"/>
</dbReference>
<protein>
    <submittedName>
        <fullName evidence="14">14898_t:CDS:1</fullName>
    </submittedName>
</protein>
<dbReference type="Proteomes" id="UP000789570">
    <property type="component" value="Unassembled WGS sequence"/>
</dbReference>
<dbReference type="PROSITE" id="PS50939">
    <property type="entry name" value="CYTOCHROME_B561"/>
    <property type="match status" value="1"/>
</dbReference>
<feature type="transmembrane region" description="Helical" evidence="12">
    <location>
        <begin position="155"/>
        <end position="183"/>
    </location>
</feature>
<dbReference type="InterPro" id="IPR045150">
    <property type="entry name" value="CYB561D1/2"/>
</dbReference>
<feature type="region of interest" description="Disordered" evidence="11">
    <location>
        <begin position="1"/>
        <end position="36"/>
    </location>
</feature>
<evidence type="ECO:0000256" key="8">
    <source>
        <dbReference type="ARBA" id="ARBA00022989"/>
    </source>
</evidence>
<dbReference type="OrthoDB" id="432881at2759"/>
<evidence type="ECO:0000313" key="15">
    <source>
        <dbReference type="Proteomes" id="UP000789570"/>
    </source>
</evidence>
<evidence type="ECO:0000256" key="6">
    <source>
        <dbReference type="ARBA" id="ARBA00022723"/>
    </source>
</evidence>
<comment type="cofactor">
    <cofactor evidence="1">
        <name>heme b</name>
        <dbReference type="ChEBI" id="CHEBI:60344"/>
    </cofactor>
</comment>
<feature type="transmembrane region" description="Helical" evidence="12">
    <location>
        <begin position="52"/>
        <end position="72"/>
    </location>
</feature>
<dbReference type="EMBL" id="CAJVPQ010004861">
    <property type="protein sequence ID" value="CAG8659497.1"/>
    <property type="molecule type" value="Genomic_DNA"/>
</dbReference>
<proteinExistence type="predicted"/>
<evidence type="ECO:0000256" key="1">
    <source>
        <dbReference type="ARBA" id="ARBA00001970"/>
    </source>
</evidence>
<evidence type="ECO:0000256" key="4">
    <source>
        <dbReference type="ARBA" id="ARBA00022617"/>
    </source>
</evidence>
<accession>A0A9N9E4K5</accession>
<dbReference type="AlphaFoldDB" id="A0A9N9E4K5"/>
<dbReference type="GO" id="GO:0046872">
    <property type="term" value="F:metal ion binding"/>
    <property type="evidence" value="ECO:0007669"/>
    <property type="project" value="UniProtKB-KW"/>
</dbReference>
<evidence type="ECO:0000256" key="9">
    <source>
        <dbReference type="ARBA" id="ARBA00023004"/>
    </source>
</evidence>
<dbReference type="InterPro" id="IPR006593">
    <property type="entry name" value="Cyt_b561/ferric_Rdtase_TM"/>
</dbReference>
<evidence type="ECO:0000256" key="3">
    <source>
        <dbReference type="ARBA" id="ARBA00022448"/>
    </source>
</evidence>
<keyword evidence="3" id="KW-0813">Transport</keyword>
<dbReference type="GO" id="GO:0140575">
    <property type="term" value="F:transmembrane monodehydroascorbate reductase activity"/>
    <property type="evidence" value="ECO:0007669"/>
    <property type="project" value="InterPro"/>
</dbReference>
<evidence type="ECO:0000313" key="14">
    <source>
        <dbReference type="EMBL" id="CAG8659497.1"/>
    </source>
</evidence>
<dbReference type="Gene3D" id="1.20.120.1770">
    <property type="match status" value="1"/>
</dbReference>
<sequence>MVLQENPENDNITEPLIDPNNSLPQHSATSSYTEPTRSIPTPIGSTTFNMSFVFSLLVSVGALLFASTVWYITSTADYIFFIWHPTLMSLMLLMATNGILVLQKAESRQEKVASLNFHKAMQSIAFLSIIGGFYVITTFKNMGNKEHFASPHGKLGVITFSLILIQSIAGSTLVNFPGVVGGVAKAKAMYKYHRFSGYLVLALIWFTALGGTQNPWVKAQFDHLWVWLLAAGMVFVGTVGRVKSSKLKVW</sequence>
<organism evidence="14 15">
    <name type="scientific">Funneliformis caledonium</name>
    <dbReference type="NCBI Taxonomy" id="1117310"/>
    <lineage>
        <taxon>Eukaryota</taxon>
        <taxon>Fungi</taxon>
        <taxon>Fungi incertae sedis</taxon>
        <taxon>Mucoromycota</taxon>
        <taxon>Glomeromycotina</taxon>
        <taxon>Glomeromycetes</taxon>
        <taxon>Glomerales</taxon>
        <taxon>Glomeraceae</taxon>
        <taxon>Funneliformis</taxon>
    </lineage>
</organism>
<feature type="transmembrane region" description="Helical" evidence="12">
    <location>
        <begin position="123"/>
        <end position="143"/>
    </location>
</feature>
<keyword evidence="5 12" id="KW-0812">Transmembrane</keyword>
<keyword evidence="7" id="KW-0249">Electron transport</keyword>
<keyword evidence="15" id="KW-1185">Reference proteome</keyword>
<dbReference type="GO" id="GO:0016020">
    <property type="term" value="C:membrane"/>
    <property type="evidence" value="ECO:0007669"/>
    <property type="project" value="UniProtKB-SubCell"/>
</dbReference>
<dbReference type="SMART" id="SM00665">
    <property type="entry name" value="B561"/>
    <property type="match status" value="1"/>
</dbReference>
<feature type="transmembrane region" description="Helical" evidence="12">
    <location>
        <begin position="78"/>
        <end position="102"/>
    </location>
</feature>
<evidence type="ECO:0000259" key="13">
    <source>
        <dbReference type="PROSITE" id="PS50939"/>
    </source>
</evidence>
<evidence type="ECO:0000256" key="2">
    <source>
        <dbReference type="ARBA" id="ARBA00004141"/>
    </source>
</evidence>
<feature type="transmembrane region" description="Helical" evidence="12">
    <location>
        <begin position="224"/>
        <end position="242"/>
    </location>
</feature>
<keyword evidence="6" id="KW-0479">Metal-binding</keyword>
<keyword evidence="10 12" id="KW-0472">Membrane</keyword>
<dbReference type="PANTHER" id="PTHR15422">
    <property type="entry name" value="OS05G0565100 PROTEIN"/>
    <property type="match status" value="1"/>
</dbReference>
<comment type="caution">
    <text evidence="14">The sequence shown here is derived from an EMBL/GenBank/DDBJ whole genome shotgun (WGS) entry which is preliminary data.</text>
</comment>
<evidence type="ECO:0000256" key="12">
    <source>
        <dbReference type="SAM" id="Phobius"/>
    </source>
</evidence>
<comment type="subcellular location">
    <subcellularLocation>
        <location evidence="2">Membrane</location>
        <topology evidence="2">Multi-pass membrane protein</topology>
    </subcellularLocation>
</comment>
<dbReference type="CDD" id="cd08761">
    <property type="entry name" value="Cyt_b561_CYB561D2_like"/>
    <property type="match status" value="1"/>
</dbReference>
<gene>
    <name evidence="14" type="ORF">FCALED_LOCUS11477</name>
</gene>
<evidence type="ECO:0000256" key="5">
    <source>
        <dbReference type="ARBA" id="ARBA00022692"/>
    </source>
</evidence>